<protein>
    <recommendedName>
        <fullName evidence="2">J domain-containing protein</fullName>
    </recommendedName>
</protein>
<comment type="caution">
    <text evidence="3">The sequence shown here is derived from an EMBL/GenBank/DDBJ whole genome shotgun (WGS) entry which is preliminary data.</text>
</comment>
<dbReference type="GO" id="GO:0005783">
    <property type="term" value="C:endoplasmic reticulum"/>
    <property type="evidence" value="ECO:0007669"/>
    <property type="project" value="UniProtKB-ARBA"/>
</dbReference>
<dbReference type="InterPro" id="IPR018253">
    <property type="entry name" value="DnaJ_domain_CS"/>
</dbReference>
<dbReference type="AlphaFoldDB" id="A0A811MX53"/>
<dbReference type="Proteomes" id="UP000604825">
    <property type="component" value="Unassembled WGS sequence"/>
</dbReference>
<dbReference type="OrthoDB" id="690108at2759"/>
<sequence length="508" mass="55697">MGWRGATGGVPGARPPETTTEAARRRSDTVGGPVARAHKIASAYRKACSWMHVSQAGEVRHCAPTPLVVVAGGFRRRRAAVGSRRGSGRSGLDALAVAPAILDAAGGEGRGCSRGNGKGVGAGGRAGVAAAAVPAPAGRSGVAGAATPGSWGPRPRRDGRDRSVRGLRACAGMSRWLQAPVPPLARRMSPRRFPRFRVYNETGRDQIDPQSNGHHRKFARSNGLRLNGRRGTMSPLVEELGLKINNHDICRIDIAAPVLKEVTLEVDIAKGFSLSFLAPMVKKLRWGCSYSYVSVGFGQIWRLLSVKERELDDFHVISLIIMSSANPNGLLYAEWSITQVMAHLPVTAFSVLELDLETERHTFGPMMLCLLRIQPTMQKLKVVLARDKVRVPCPVNCPCEHPINWRSEGFFLCDRPPHCNQQYSLALQPADIAVSCHGRRRRERWLIGAISTCQFIKFNDCFNEFKELAQAYEVLSDPEKREIYDQYGEDAQCDMILLLQECSVQSVS</sequence>
<feature type="domain" description="J" evidence="2">
    <location>
        <begin position="420"/>
        <end position="488"/>
    </location>
</feature>
<feature type="compositionally biased region" description="Gly residues" evidence="1">
    <location>
        <begin position="1"/>
        <end position="11"/>
    </location>
</feature>
<gene>
    <name evidence="3" type="ORF">NCGR_LOCUS10196</name>
</gene>
<feature type="region of interest" description="Disordered" evidence="1">
    <location>
        <begin position="1"/>
        <end position="34"/>
    </location>
</feature>
<evidence type="ECO:0000259" key="2">
    <source>
        <dbReference type="PROSITE" id="PS50076"/>
    </source>
</evidence>
<reference evidence="3" key="1">
    <citation type="submission" date="2020-10" db="EMBL/GenBank/DDBJ databases">
        <authorList>
            <person name="Han B."/>
            <person name="Lu T."/>
            <person name="Zhao Q."/>
            <person name="Huang X."/>
            <person name="Zhao Y."/>
        </authorList>
    </citation>
    <scope>NUCLEOTIDE SEQUENCE</scope>
</reference>
<dbReference type="SUPFAM" id="SSF46565">
    <property type="entry name" value="Chaperone J-domain"/>
    <property type="match status" value="1"/>
</dbReference>
<dbReference type="InterPro" id="IPR001623">
    <property type="entry name" value="DnaJ_domain"/>
</dbReference>
<feature type="compositionally biased region" description="Low complexity" evidence="1">
    <location>
        <begin position="138"/>
        <end position="153"/>
    </location>
</feature>
<evidence type="ECO:0000313" key="3">
    <source>
        <dbReference type="EMBL" id="CAD6214911.1"/>
    </source>
</evidence>
<dbReference type="PROSITE" id="PS50076">
    <property type="entry name" value="DNAJ_2"/>
    <property type="match status" value="1"/>
</dbReference>
<name>A0A811MX53_9POAL</name>
<evidence type="ECO:0000313" key="4">
    <source>
        <dbReference type="Proteomes" id="UP000604825"/>
    </source>
</evidence>
<keyword evidence="4" id="KW-1185">Reference proteome</keyword>
<accession>A0A811MX53</accession>
<dbReference type="EMBL" id="CAJGYO010000002">
    <property type="protein sequence ID" value="CAD6214911.1"/>
    <property type="molecule type" value="Genomic_DNA"/>
</dbReference>
<dbReference type="Gene3D" id="1.10.287.110">
    <property type="entry name" value="DnaJ domain"/>
    <property type="match status" value="1"/>
</dbReference>
<dbReference type="PROSITE" id="PS00636">
    <property type="entry name" value="DNAJ_1"/>
    <property type="match status" value="1"/>
</dbReference>
<dbReference type="InterPro" id="IPR036869">
    <property type="entry name" value="J_dom_sf"/>
</dbReference>
<feature type="region of interest" description="Disordered" evidence="1">
    <location>
        <begin position="138"/>
        <end position="162"/>
    </location>
</feature>
<dbReference type="PRINTS" id="PR00625">
    <property type="entry name" value="JDOMAIN"/>
</dbReference>
<organism evidence="3 4">
    <name type="scientific">Miscanthus lutarioriparius</name>
    <dbReference type="NCBI Taxonomy" id="422564"/>
    <lineage>
        <taxon>Eukaryota</taxon>
        <taxon>Viridiplantae</taxon>
        <taxon>Streptophyta</taxon>
        <taxon>Embryophyta</taxon>
        <taxon>Tracheophyta</taxon>
        <taxon>Spermatophyta</taxon>
        <taxon>Magnoliopsida</taxon>
        <taxon>Liliopsida</taxon>
        <taxon>Poales</taxon>
        <taxon>Poaceae</taxon>
        <taxon>PACMAD clade</taxon>
        <taxon>Panicoideae</taxon>
        <taxon>Andropogonodae</taxon>
        <taxon>Andropogoneae</taxon>
        <taxon>Saccharinae</taxon>
        <taxon>Miscanthus</taxon>
    </lineage>
</organism>
<evidence type="ECO:0000256" key="1">
    <source>
        <dbReference type="SAM" id="MobiDB-lite"/>
    </source>
</evidence>
<proteinExistence type="predicted"/>